<dbReference type="RefSeq" id="WP_169677386.1">
    <property type="nucleotide sequence ID" value="NZ_JABBHF010000023.1"/>
</dbReference>
<organism evidence="1 2">
    <name type="scientific">Flavivirga algicola</name>
    <dbReference type="NCBI Taxonomy" id="2729136"/>
    <lineage>
        <taxon>Bacteria</taxon>
        <taxon>Pseudomonadati</taxon>
        <taxon>Bacteroidota</taxon>
        <taxon>Flavobacteriia</taxon>
        <taxon>Flavobacteriales</taxon>
        <taxon>Flavobacteriaceae</taxon>
        <taxon>Flavivirga</taxon>
    </lineage>
</organism>
<evidence type="ECO:0000313" key="1">
    <source>
        <dbReference type="EMBL" id="NMH89992.1"/>
    </source>
</evidence>
<accession>A0ABX1S5S7</accession>
<dbReference type="Proteomes" id="UP000746690">
    <property type="component" value="Unassembled WGS sequence"/>
</dbReference>
<evidence type="ECO:0000313" key="2">
    <source>
        <dbReference type="Proteomes" id="UP000746690"/>
    </source>
</evidence>
<proteinExistence type="predicted"/>
<name>A0ABX1S5S7_9FLAO</name>
<reference evidence="1 2" key="1">
    <citation type="submission" date="2020-04" db="EMBL/GenBank/DDBJ databases">
        <title>A Flavivirga sp. nov.</title>
        <authorList>
            <person name="Sun X."/>
        </authorList>
    </citation>
    <scope>NUCLEOTIDE SEQUENCE [LARGE SCALE GENOMIC DNA]</scope>
    <source>
        <strain evidence="1 2">Y03</strain>
    </source>
</reference>
<dbReference type="EMBL" id="JABBHF010000023">
    <property type="protein sequence ID" value="NMH89992.1"/>
    <property type="molecule type" value="Genomic_DNA"/>
</dbReference>
<keyword evidence="2" id="KW-1185">Reference proteome</keyword>
<sequence length="153" mass="17783">MRNIYKMLILLSFAACNEKVELEKLSVSENLKREINNASNELGIICYFQGDCSICYGNIMNINKNFSDTPLIIITQATDTVLINYNLDKIDFKGKLIIDSTALFYKKNENILKDNKLLLVNPNYDILDKSKFLMDNEIIEKFKYTIINYDKEQ</sequence>
<comment type="caution">
    <text evidence="1">The sequence shown here is derived from an EMBL/GenBank/DDBJ whole genome shotgun (WGS) entry which is preliminary data.</text>
</comment>
<evidence type="ECO:0008006" key="3">
    <source>
        <dbReference type="Google" id="ProtNLM"/>
    </source>
</evidence>
<gene>
    <name evidence="1" type="ORF">HHX25_21020</name>
</gene>
<protein>
    <recommendedName>
        <fullName evidence="3">Lipoprotein</fullName>
    </recommendedName>
</protein>